<dbReference type="PIRSF" id="PIRSF003230">
    <property type="entry name" value="YbgC"/>
    <property type="match status" value="1"/>
</dbReference>
<gene>
    <name evidence="3" type="ORF">GCM10010978_28780</name>
</gene>
<reference evidence="3" key="1">
    <citation type="journal article" date="2014" name="Int. J. Syst. Evol. Microbiol.">
        <title>Complete genome sequence of Corynebacterium casei LMG S-19264T (=DSM 44701T), isolated from a smear-ripened cheese.</title>
        <authorList>
            <consortium name="US DOE Joint Genome Institute (JGI-PGF)"/>
            <person name="Walter F."/>
            <person name="Albersmeier A."/>
            <person name="Kalinowski J."/>
            <person name="Ruckert C."/>
        </authorList>
    </citation>
    <scope>NUCLEOTIDE SEQUENCE</scope>
    <source>
        <strain evidence="3">CGMCC 1.12360</strain>
    </source>
</reference>
<evidence type="ECO:0000313" key="3">
    <source>
        <dbReference type="EMBL" id="GFZ87184.1"/>
    </source>
</evidence>
<dbReference type="PANTHER" id="PTHR31793:SF27">
    <property type="entry name" value="NOVEL THIOESTERASE SUPERFAMILY DOMAIN AND SAPOSIN A-TYPE DOMAIN CONTAINING PROTEIN (0610012H03RIK)"/>
    <property type="match status" value="1"/>
</dbReference>
<keyword evidence="2" id="KW-0378">Hydrolase</keyword>
<organism evidence="3 4">
    <name type="scientific">Compostibacillus humi</name>
    <dbReference type="NCBI Taxonomy" id="1245525"/>
    <lineage>
        <taxon>Bacteria</taxon>
        <taxon>Bacillati</taxon>
        <taxon>Bacillota</taxon>
        <taxon>Bacilli</taxon>
        <taxon>Bacillales</taxon>
        <taxon>Bacillaceae</taxon>
        <taxon>Compostibacillus</taxon>
    </lineage>
</organism>
<accession>A0A8J2TQL3</accession>
<comment type="caution">
    <text evidence="3">The sequence shown here is derived from an EMBL/GenBank/DDBJ whole genome shotgun (WGS) entry which is preliminary data.</text>
</comment>
<dbReference type="InterPro" id="IPR050563">
    <property type="entry name" value="4-hydroxybenzoyl-CoA_TE"/>
</dbReference>
<evidence type="ECO:0000256" key="2">
    <source>
        <dbReference type="ARBA" id="ARBA00022801"/>
    </source>
</evidence>
<dbReference type="SUPFAM" id="SSF54637">
    <property type="entry name" value="Thioesterase/thiol ester dehydrase-isomerase"/>
    <property type="match status" value="1"/>
</dbReference>
<dbReference type="CDD" id="cd00586">
    <property type="entry name" value="4HBT"/>
    <property type="match status" value="1"/>
</dbReference>
<dbReference type="AlphaFoldDB" id="A0A8J2TQL3"/>
<dbReference type="InterPro" id="IPR006684">
    <property type="entry name" value="YbgC/YbaW"/>
</dbReference>
<dbReference type="PANTHER" id="PTHR31793">
    <property type="entry name" value="4-HYDROXYBENZOYL-COA THIOESTERASE FAMILY MEMBER"/>
    <property type="match status" value="1"/>
</dbReference>
<reference evidence="3" key="2">
    <citation type="submission" date="2020-09" db="EMBL/GenBank/DDBJ databases">
        <authorList>
            <person name="Sun Q."/>
            <person name="Zhou Y."/>
        </authorList>
    </citation>
    <scope>NUCLEOTIDE SEQUENCE</scope>
    <source>
        <strain evidence="3">CGMCC 1.12360</strain>
    </source>
</reference>
<dbReference type="Proteomes" id="UP000602050">
    <property type="component" value="Unassembled WGS sequence"/>
</dbReference>
<dbReference type="GO" id="GO:0047617">
    <property type="term" value="F:fatty acyl-CoA hydrolase activity"/>
    <property type="evidence" value="ECO:0007669"/>
    <property type="project" value="TreeGrafter"/>
</dbReference>
<evidence type="ECO:0000313" key="4">
    <source>
        <dbReference type="Proteomes" id="UP000602050"/>
    </source>
</evidence>
<sequence>MSTVHTIEVYVRFSETDAAGHVNNTSHFLYLDEARSKFFKQLGIGEAPEDATFNLILASTTCDYLAQAYAAEILNVTTTVSKIGTKSFTLYQEITNKETGITIAKSTATLVCFNYVEQKTVPIPPELRERLQQMSVKSV</sequence>
<comment type="similarity">
    <text evidence="1">Belongs to the 4-hydroxybenzoyl-CoA thioesterase family.</text>
</comment>
<dbReference type="InterPro" id="IPR029069">
    <property type="entry name" value="HotDog_dom_sf"/>
</dbReference>
<dbReference type="Gene3D" id="3.10.129.10">
    <property type="entry name" value="Hotdog Thioesterase"/>
    <property type="match status" value="1"/>
</dbReference>
<evidence type="ECO:0000256" key="1">
    <source>
        <dbReference type="ARBA" id="ARBA00005953"/>
    </source>
</evidence>
<protein>
    <submittedName>
        <fullName evidence="3">Thioesterase</fullName>
    </submittedName>
</protein>
<proteinExistence type="inferred from homology"/>
<keyword evidence="4" id="KW-1185">Reference proteome</keyword>
<name>A0A8J2TQL3_9BACI</name>
<dbReference type="RefSeq" id="WP_188393115.1">
    <property type="nucleotide sequence ID" value="NZ_BMEV01000072.1"/>
</dbReference>
<dbReference type="EMBL" id="BMEV01000072">
    <property type="protein sequence ID" value="GFZ87184.1"/>
    <property type="molecule type" value="Genomic_DNA"/>
</dbReference>
<dbReference type="Pfam" id="PF13279">
    <property type="entry name" value="4HBT_2"/>
    <property type="match status" value="1"/>
</dbReference>